<comment type="caution">
    <text evidence="2">The sequence shown here is derived from an EMBL/GenBank/DDBJ whole genome shotgun (WGS) entry which is preliminary data.</text>
</comment>
<dbReference type="Proteomes" id="UP000765509">
    <property type="component" value="Unassembled WGS sequence"/>
</dbReference>
<accession>A0A9Q3BEP3</accession>
<protein>
    <submittedName>
        <fullName evidence="2">Uncharacterized protein</fullName>
    </submittedName>
</protein>
<evidence type="ECO:0000256" key="1">
    <source>
        <dbReference type="SAM" id="MobiDB-lite"/>
    </source>
</evidence>
<organism evidence="2 3">
    <name type="scientific">Austropuccinia psidii MF-1</name>
    <dbReference type="NCBI Taxonomy" id="1389203"/>
    <lineage>
        <taxon>Eukaryota</taxon>
        <taxon>Fungi</taxon>
        <taxon>Dikarya</taxon>
        <taxon>Basidiomycota</taxon>
        <taxon>Pucciniomycotina</taxon>
        <taxon>Pucciniomycetes</taxon>
        <taxon>Pucciniales</taxon>
        <taxon>Sphaerophragmiaceae</taxon>
        <taxon>Austropuccinia</taxon>
    </lineage>
</organism>
<evidence type="ECO:0000313" key="3">
    <source>
        <dbReference type="Proteomes" id="UP000765509"/>
    </source>
</evidence>
<name>A0A9Q3BEP3_9BASI</name>
<gene>
    <name evidence="2" type="ORF">O181_003565</name>
</gene>
<reference evidence="2" key="1">
    <citation type="submission" date="2021-03" db="EMBL/GenBank/DDBJ databases">
        <title>Draft genome sequence of rust myrtle Austropuccinia psidii MF-1, a brazilian biotype.</title>
        <authorList>
            <person name="Quecine M.C."/>
            <person name="Pachon D.M.R."/>
            <person name="Bonatelli M.L."/>
            <person name="Correr F.H."/>
            <person name="Franceschini L.M."/>
            <person name="Leite T.F."/>
            <person name="Margarido G.R.A."/>
            <person name="Almeida C.A."/>
            <person name="Ferrarezi J.A."/>
            <person name="Labate C.A."/>
        </authorList>
    </citation>
    <scope>NUCLEOTIDE SEQUENCE</scope>
    <source>
        <strain evidence="2">MF-1</strain>
    </source>
</reference>
<dbReference type="AlphaFoldDB" id="A0A9Q3BEP3"/>
<keyword evidence="3" id="KW-1185">Reference proteome</keyword>
<feature type="region of interest" description="Disordered" evidence="1">
    <location>
        <begin position="1"/>
        <end position="29"/>
    </location>
</feature>
<sequence length="94" mass="10557">MIREAQGNNRRQRSFRIQTKNVGPASTPLIADIEPSSAEHSPELLVGQLWAATWPTPATTDDEPRTPLGVRLKGLNQRNYKCKKTNRDPSLVYT</sequence>
<dbReference type="EMBL" id="AVOT02000641">
    <property type="protein sequence ID" value="MBW0463850.1"/>
    <property type="molecule type" value="Genomic_DNA"/>
</dbReference>
<evidence type="ECO:0000313" key="2">
    <source>
        <dbReference type="EMBL" id="MBW0463850.1"/>
    </source>
</evidence>
<proteinExistence type="predicted"/>